<evidence type="ECO:0000313" key="1">
    <source>
        <dbReference type="EMBL" id="MDT0349672.1"/>
    </source>
</evidence>
<evidence type="ECO:0008006" key="3">
    <source>
        <dbReference type="Google" id="ProtNLM"/>
    </source>
</evidence>
<organism evidence="1 2">
    <name type="scientific">Pseudonocardia charpentierae</name>
    <dbReference type="NCBI Taxonomy" id="3075545"/>
    <lineage>
        <taxon>Bacteria</taxon>
        <taxon>Bacillati</taxon>
        <taxon>Actinomycetota</taxon>
        <taxon>Actinomycetes</taxon>
        <taxon>Pseudonocardiales</taxon>
        <taxon>Pseudonocardiaceae</taxon>
        <taxon>Pseudonocardia</taxon>
    </lineage>
</organism>
<proteinExistence type="predicted"/>
<dbReference type="Gene3D" id="3.40.50.1820">
    <property type="entry name" value="alpha/beta hydrolase"/>
    <property type="match status" value="1"/>
</dbReference>
<dbReference type="RefSeq" id="WP_311555685.1">
    <property type="nucleotide sequence ID" value="NZ_JAVREJ010000004.1"/>
</dbReference>
<gene>
    <name evidence="1" type="ORF">RM445_09065</name>
</gene>
<dbReference type="EMBL" id="JAVREJ010000004">
    <property type="protein sequence ID" value="MDT0349672.1"/>
    <property type="molecule type" value="Genomic_DNA"/>
</dbReference>
<protein>
    <recommendedName>
        <fullName evidence="3">Alpha/beta hydrolase fold-3 domain-containing protein</fullName>
    </recommendedName>
</protein>
<accession>A0ABU2N6V8</accession>
<dbReference type="Proteomes" id="UP001183202">
    <property type="component" value="Unassembled WGS sequence"/>
</dbReference>
<evidence type="ECO:0000313" key="2">
    <source>
        <dbReference type="Proteomes" id="UP001183202"/>
    </source>
</evidence>
<sequence>MATLNGLPFFHDVESAHRVRGIAWTYPVLGPPPDWPGDGSRFDAVAAVATHPALPKLLLRVGDEYPFFAHVQDAFVSAARDADASLEVLDIPHAAHGFEVRPYDAESRSTVDGAMDWVAAAAQAG</sequence>
<keyword evidence="2" id="KW-1185">Reference proteome</keyword>
<comment type="caution">
    <text evidence="1">The sequence shown here is derived from an EMBL/GenBank/DDBJ whole genome shotgun (WGS) entry which is preliminary data.</text>
</comment>
<dbReference type="InterPro" id="IPR029058">
    <property type="entry name" value="AB_hydrolase_fold"/>
</dbReference>
<reference evidence="2" key="1">
    <citation type="submission" date="2023-07" db="EMBL/GenBank/DDBJ databases">
        <title>30 novel species of actinomycetes from the DSMZ collection.</title>
        <authorList>
            <person name="Nouioui I."/>
        </authorList>
    </citation>
    <scope>NUCLEOTIDE SEQUENCE [LARGE SCALE GENOMIC DNA]</scope>
    <source>
        <strain evidence="2">DSM 45834</strain>
    </source>
</reference>
<name>A0ABU2N6V8_9PSEU</name>